<name>A0A1W1VWX8_9FIRM</name>
<dbReference type="STRING" id="698762.SAMN00808754_2003"/>
<dbReference type="AlphaFoldDB" id="A0A1W1VWX8"/>
<accession>A0A1W1VWX8</accession>
<reference evidence="1 2" key="1">
    <citation type="submission" date="2017-04" db="EMBL/GenBank/DDBJ databases">
        <authorList>
            <person name="Afonso C.L."/>
            <person name="Miller P.J."/>
            <person name="Scott M.A."/>
            <person name="Spackman E."/>
            <person name="Goraichik I."/>
            <person name="Dimitrov K.M."/>
            <person name="Suarez D.L."/>
            <person name="Swayne D.E."/>
        </authorList>
    </citation>
    <scope>NUCLEOTIDE SEQUENCE [LARGE SCALE GENOMIC DNA]</scope>
    <source>
        <strain evidence="1 2">ToBE</strain>
    </source>
</reference>
<dbReference type="EMBL" id="LT838272">
    <property type="protein sequence ID" value="SMB97872.1"/>
    <property type="molecule type" value="Genomic_DNA"/>
</dbReference>
<protein>
    <submittedName>
        <fullName evidence="1">Uncharacterized protein</fullName>
    </submittedName>
</protein>
<proteinExistence type="predicted"/>
<keyword evidence="2" id="KW-1185">Reference proteome</keyword>
<dbReference type="Proteomes" id="UP000192569">
    <property type="component" value="Chromosome I"/>
</dbReference>
<evidence type="ECO:0000313" key="2">
    <source>
        <dbReference type="Proteomes" id="UP000192569"/>
    </source>
</evidence>
<organism evidence="1 2">
    <name type="scientific">Thermanaeromonas toyohensis ToBE</name>
    <dbReference type="NCBI Taxonomy" id="698762"/>
    <lineage>
        <taxon>Bacteria</taxon>
        <taxon>Bacillati</taxon>
        <taxon>Bacillota</taxon>
        <taxon>Clostridia</taxon>
        <taxon>Neomoorellales</taxon>
        <taxon>Neomoorellaceae</taxon>
        <taxon>Thermanaeromonas</taxon>
    </lineage>
</organism>
<dbReference type="OrthoDB" id="2081983at2"/>
<sequence>MEPQDLDFLVRAVVDKRNDHEKVKEIIRDKEDFIEIMLEDPKLFRKLWEKQEELIFISPYFLFNILLRQVRRDLKNITYMYEGHGHMRLPVFDAPKVKKILDDDSILSYLAELLSSFTRTQTFTLIYRLGPKLYRRALSSIDLDDLIFLAGIVDERYRFELNRRVGDLALFIAGMFPEYIKEAGRPVPWSKKIPRSLENYLEVGRYYYTLASEHPYASELGLRDVLSVLAENVSSVQKALSWLSEKYIGPKRSLWFNTF</sequence>
<evidence type="ECO:0000313" key="1">
    <source>
        <dbReference type="EMBL" id="SMB97872.1"/>
    </source>
</evidence>
<gene>
    <name evidence="1" type="ORF">SAMN00808754_2003</name>
</gene>
<dbReference type="RefSeq" id="WP_084665580.1">
    <property type="nucleotide sequence ID" value="NZ_LT838272.1"/>
</dbReference>